<dbReference type="EMBL" id="JANBPT010000532">
    <property type="protein sequence ID" value="KAJ1917677.1"/>
    <property type="molecule type" value="Genomic_DNA"/>
</dbReference>
<evidence type="ECO:0000313" key="3">
    <source>
        <dbReference type="Proteomes" id="UP001150569"/>
    </source>
</evidence>
<accession>A0A9W7ZVX1</accession>
<dbReference type="AlphaFoldDB" id="A0A9W7ZVX1"/>
<evidence type="ECO:0000259" key="1">
    <source>
        <dbReference type="Pfam" id="PF02627"/>
    </source>
</evidence>
<reference evidence="2" key="1">
    <citation type="submission" date="2022-07" db="EMBL/GenBank/DDBJ databases">
        <title>Phylogenomic reconstructions and comparative analyses of Kickxellomycotina fungi.</title>
        <authorList>
            <person name="Reynolds N.K."/>
            <person name="Stajich J.E."/>
            <person name="Barry K."/>
            <person name="Grigoriev I.V."/>
            <person name="Crous P."/>
            <person name="Smith M.E."/>
        </authorList>
    </citation>
    <scope>NUCLEOTIDE SEQUENCE</scope>
    <source>
        <strain evidence="2">RSA 861</strain>
    </source>
</reference>
<dbReference type="Pfam" id="PF02627">
    <property type="entry name" value="CMD"/>
    <property type="match status" value="1"/>
</dbReference>
<protein>
    <recommendedName>
        <fullName evidence="1">Carboxymuconolactone decarboxylase-like domain-containing protein</fullName>
    </recommendedName>
</protein>
<dbReference type="InterPro" id="IPR052999">
    <property type="entry name" value="PTS1_Protein"/>
</dbReference>
<evidence type="ECO:0000313" key="2">
    <source>
        <dbReference type="EMBL" id="KAJ1917677.1"/>
    </source>
</evidence>
<dbReference type="PANTHER" id="PTHR28180:SF2">
    <property type="entry name" value="PEROXISOMAL PROTEIN 2"/>
    <property type="match status" value="1"/>
</dbReference>
<dbReference type="Gene3D" id="1.20.1290.10">
    <property type="entry name" value="AhpD-like"/>
    <property type="match status" value="1"/>
</dbReference>
<gene>
    <name evidence="2" type="ORF">IWQ60_007708</name>
</gene>
<keyword evidence="3" id="KW-1185">Reference proteome</keyword>
<name>A0A9W7ZVX1_9FUNG</name>
<dbReference type="Proteomes" id="UP001150569">
    <property type="component" value="Unassembled WGS sequence"/>
</dbReference>
<sequence>MSYPNASLYLEERQRSGRALFNRVYGDKAEGMIRIMERAYPDICQFSIDMVYGAVYTPCKLITEIETELIAIAVLATRNIPKLLKGHLQGAINVGATETQVQAILKLAEKMQM</sequence>
<dbReference type="InterPro" id="IPR003779">
    <property type="entry name" value="CMD-like"/>
</dbReference>
<comment type="caution">
    <text evidence="2">The sequence shown here is derived from an EMBL/GenBank/DDBJ whole genome shotgun (WGS) entry which is preliminary data.</text>
</comment>
<dbReference type="PANTHER" id="PTHR28180">
    <property type="entry name" value="CONSERVED MITOCHONDRIAL PROTEIN-RELATED"/>
    <property type="match status" value="1"/>
</dbReference>
<dbReference type="OrthoDB" id="5537330at2759"/>
<dbReference type="SUPFAM" id="SSF69118">
    <property type="entry name" value="AhpD-like"/>
    <property type="match status" value="1"/>
</dbReference>
<proteinExistence type="predicted"/>
<dbReference type="GO" id="GO:0051920">
    <property type="term" value="F:peroxiredoxin activity"/>
    <property type="evidence" value="ECO:0007669"/>
    <property type="project" value="InterPro"/>
</dbReference>
<dbReference type="InterPro" id="IPR029032">
    <property type="entry name" value="AhpD-like"/>
</dbReference>
<organism evidence="2 3">
    <name type="scientific">Tieghemiomyces parasiticus</name>
    <dbReference type="NCBI Taxonomy" id="78921"/>
    <lineage>
        <taxon>Eukaryota</taxon>
        <taxon>Fungi</taxon>
        <taxon>Fungi incertae sedis</taxon>
        <taxon>Zoopagomycota</taxon>
        <taxon>Kickxellomycotina</taxon>
        <taxon>Dimargaritomycetes</taxon>
        <taxon>Dimargaritales</taxon>
        <taxon>Dimargaritaceae</taxon>
        <taxon>Tieghemiomyces</taxon>
    </lineage>
</organism>
<feature type="domain" description="Carboxymuconolactone decarboxylase-like" evidence="1">
    <location>
        <begin position="62"/>
        <end position="108"/>
    </location>
</feature>